<keyword evidence="4 7" id="KW-0808">Transferase</keyword>
<dbReference type="SUPFAM" id="SSF53335">
    <property type="entry name" value="S-adenosyl-L-methionine-dependent methyltransferases"/>
    <property type="match status" value="1"/>
</dbReference>
<dbReference type="Pfam" id="PF02636">
    <property type="entry name" value="Methyltransf_28"/>
    <property type="match status" value="1"/>
</dbReference>
<dbReference type="GO" id="GO:0032259">
    <property type="term" value="P:methylation"/>
    <property type="evidence" value="ECO:0007669"/>
    <property type="project" value="UniProtKB-KW"/>
</dbReference>
<comment type="subcellular location">
    <subcellularLocation>
        <location evidence="1 7">Mitochondrion</location>
    </subcellularLocation>
</comment>
<dbReference type="EC" id="2.1.1.320" evidence="7"/>
<dbReference type="InterPro" id="IPR003788">
    <property type="entry name" value="NDUFAF7"/>
</dbReference>
<evidence type="ECO:0000256" key="4">
    <source>
        <dbReference type="ARBA" id="ARBA00022679"/>
    </source>
</evidence>
<dbReference type="EMBL" id="JAKJXP020000053">
    <property type="protein sequence ID" value="KAK7751181.1"/>
    <property type="molecule type" value="Genomic_DNA"/>
</dbReference>
<evidence type="ECO:0000256" key="7">
    <source>
        <dbReference type="RuleBase" id="RU364114"/>
    </source>
</evidence>
<sequence>MDSPLVAQLFRQLFRSPPACQSRKNLAALSSCIQDGRRAVAAAATWGGQQLQQQQQRRGMASDHRGGSERRQSVTRGVKSKGEEAETNWQQRTELFSLDRTDEYRSYPMVTAQELRGRRERPRRVKMLTRDFIEDSLYNPHYGYFSKQAVIFTPGEPFDFPALADEPAFHAELGRRYTEFEDALDAARGPDSEPDPLRQLWHTPTELFRPHYGEAIARYLMSNYVMTTYPYHDLIIYEMGAGRGTLMLNILDYIREVEPSVYDRTQYRIIEISPALAHLQESRLLEAAAASRGHAGKVEIVNRSVFDWRERVPSPCFFLAMEVFDNFAHDALRYDLRTEEPLQGVVMVDGRGDFHEFYEPALDPLAARYLRVRDAATGGRYRLPYPASRAARRLRAQLLPFSPNLSQPEYIPTRLLQFFDILEKYFPAHRLLTSDFHTLPDAIKGLNSPVVQTRFERRMVPVTTPLVHQGYFDILFPTDFGVMEAVYRAVTGKLTRTMSHEAFMRSWAYVEDTQTRSGENPLLSWYKNASVLVTV</sequence>
<evidence type="ECO:0000256" key="3">
    <source>
        <dbReference type="ARBA" id="ARBA00022603"/>
    </source>
</evidence>
<evidence type="ECO:0000313" key="10">
    <source>
        <dbReference type="Proteomes" id="UP001320420"/>
    </source>
</evidence>
<comment type="catalytic activity">
    <reaction evidence="6 7">
        <text>L-arginyl-[protein] + 2 S-adenosyl-L-methionine = N(omega),N(omega)'-dimethyl-L-arginyl-[protein] + 2 S-adenosyl-L-homocysteine + 2 H(+)</text>
        <dbReference type="Rhea" id="RHEA:48108"/>
        <dbReference type="Rhea" id="RHEA-COMP:10532"/>
        <dbReference type="Rhea" id="RHEA-COMP:11992"/>
        <dbReference type="ChEBI" id="CHEBI:15378"/>
        <dbReference type="ChEBI" id="CHEBI:29965"/>
        <dbReference type="ChEBI" id="CHEBI:57856"/>
        <dbReference type="ChEBI" id="CHEBI:59789"/>
        <dbReference type="ChEBI" id="CHEBI:88221"/>
        <dbReference type="EC" id="2.1.1.320"/>
    </reaction>
</comment>
<evidence type="ECO:0000256" key="5">
    <source>
        <dbReference type="ARBA" id="ARBA00023128"/>
    </source>
</evidence>
<dbReference type="FunFam" id="3.40.50.12710:FF:000002">
    <property type="entry name" value="Protein arginine methyltransferase NDUFAF7"/>
    <property type="match status" value="1"/>
</dbReference>
<dbReference type="GO" id="GO:0005739">
    <property type="term" value="C:mitochondrion"/>
    <property type="evidence" value="ECO:0007669"/>
    <property type="project" value="UniProtKB-SubCell"/>
</dbReference>
<feature type="compositionally biased region" description="Basic and acidic residues" evidence="8">
    <location>
        <begin position="60"/>
        <end position="72"/>
    </location>
</feature>
<evidence type="ECO:0000313" key="9">
    <source>
        <dbReference type="EMBL" id="KAK7751181.1"/>
    </source>
</evidence>
<dbReference type="AlphaFoldDB" id="A0AAN9UNM9"/>
<evidence type="ECO:0000256" key="2">
    <source>
        <dbReference type="ARBA" id="ARBA00005891"/>
    </source>
</evidence>
<feature type="region of interest" description="Disordered" evidence="8">
    <location>
        <begin position="48"/>
        <end position="92"/>
    </location>
</feature>
<reference evidence="9 10" key="1">
    <citation type="submission" date="2024-02" db="EMBL/GenBank/DDBJ databases">
        <title>De novo assembly and annotation of 12 fungi associated with fruit tree decline syndrome in Ontario, Canada.</title>
        <authorList>
            <person name="Sulman M."/>
            <person name="Ellouze W."/>
            <person name="Ilyukhin E."/>
        </authorList>
    </citation>
    <scope>NUCLEOTIDE SEQUENCE [LARGE SCALE GENOMIC DNA]</scope>
    <source>
        <strain evidence="9 10">M11/M66-122</strain>
    </source>
</reference>
<keyword evidence="5 7" id="KW-0496">Mitochondrion</keyword>
<dbReference type="Proteomes" id="UP001320420">
    <property type="component" value="Unassembled WGS sequence"/>
</dbReference>
<dbReference type="InterPro" id="IPR029063">
    <property type="entry name" value="SAM-dependent_MTases_sf"/>
</dbReference>
<protein>
    <recommendedName>
        <fullName evidence="7">Protein arginine methyltransferase NDUFAF7</fullName>
        <ecNumber evidence="7">2.1.1.320</ecNumber>
    </recommendedName>
</protein>
<organism evidence="9 10">
    <name type="scientific">Diatrype stigma</name>
    <dbReference type="NCBI Taxonomy" id="117547"/>
    <lineage>
        <taxon>Eukaryota</taxon>
        <taxon>Fungi</taxon>
        <taxon>Dikarya</taxon>
        <taxon>Ascomycota</taxon>
        <taxon>Pezizomycotina</taxon>
        <taxon>Sordariomycetes</taxon>
        <taxon>Xylariomycetidae</taxon>
        <taxon>Xylariales</taxon>
        <taxon>Diatrypaceae</taxon>
        <taxon>Diatrype</taxon>
    </lineage>
</organism>
<keyword evidence="3 7" id="KW-0489">Methyltransferase</keyword>
<keyword evidence="10" id="KW-1185">Reference proteome</keyword>
<dbReference type="InterPro" id="IPR038375">
    <property type="entry name" value="NDUFAF7_sf"/>
</dbReference>
<comment type="function">
    <text evidence="7">Arginine methyltransferase involved in the assembly or stability of mitochondrial NADH:ubiquinone oxidoreductase complex (complex I).</text>
</comment>
<proteinExistence type="inferred from homology"/>
<dbReference type="Gene3D" id="3.40.50.12710">
    <property type="match status" value="1"/>
</dbReference>
<evidence type="ECO:0000256" key="1">
    <source>
        <dbReference type="ARBA" id="ARBA00004173"/>
    </source>
</evidence>
<accession>A0AAN9UNM9</accession>
<gene>
    <name evidence="9" type="ORF">SLS62_006865</name>
</gene>
<evidence type="ECO:0000256" key="6">
    <source>
        <dbReference type="ARBA" id="ARBA00048612"/>
    </source>
</evidence>
<dbReference type="PANTHER" id="PTHR12049">
    <property type="entry name" value="PROTEIN ARGININE METHYLTRANSFERASE NDUFAF7, MITOCHONDRIAL"/>
    <property type="match status" value="1"/>
</dbReference>
<dbReference type="GO" id="GO:0035243">
    <property type="term" value="F:protein-arginine omega-N symmetric methyltransferase activity"/>
    <property type="evidence" value="ECO:0007669"/>
    <property type="project" value="UniProtKB-EC"/>
</dbReference>
<comment type="caution">
    <text evidence="9">The sequence shown here is derived from an EMBL/GenBank/DDBJ whole genome shotgun (WGS) entry which is preliminary data.</text>
</comment>
<dbReference type="PANTHER" id="PTHR12049:SF5">
    <property type="entry name" value="PROTEIN ARGININE METHYLTRANSFERASE NDUFAF7 HOMOLOG, MITOCHONDRIAL"/>
    <property type="match status" value="1"/>
</dbReference>
<comment type="similarity">
    <text evidence="2 7">Belongs to the NDUFAF7 family.</text>
</comment>
<name>A0AAN9UNM9_9PEZI</name>
<evidence type="ECO:0000256" key="8">
    <source>
        <dbReference type="SAM" id="MobiDB-lite"/>
    </source>
</evidence>